<sequence length="224" mass="25809">MATTLENNTTDNISTESVIVDDDITYGFQRPEMYIEKLIRFVNPYSRHVFLSYKVRKDVYVGDETQYKRGMLTLQYPMERELLVLLIEEALNPKANREKIIQIMFEASNVPAMYVAITGILSLYASGRTTGYRIPKSILRLDLVGADATNLLMIFLKGRYELATSANRDIVHDIKKTLAYVALDFEQELKIAKIRSFDNKDYKLHDGHVITIGAERFMYVEALF</sequence>
<comment type="caution">
    <text evidence="2">The sequence shown here is derived from an EMBL/GenBank/DDBJ whole genome shotgun (WGS) entry which is preliminary data.</text>
</comment>
<evidence type="ECO:0000256" key="1">
    <source>
        <dbReference type="RuleBase" id="RU000487"/>
    </source>
</evidence>
<dbReference type="InterPro" id="IPR043129">
    <property type="entry name" value="ATPase_NBD"/>
</dbReference>
<name>A0AAD5C1P0_AMBAR</name>
<dbReference type="EMBL" id="JAMZMK010009908">
    <property type="protein sequence ID" value="KAI7733773.1"/>
    <property type="molecule type" value="Genomic_DNA"/>
</dbReference>
<protein>
    <submittedName>
        <fullName evidence="2">Uncharacterized protein</fullName>
    </submittedName>
</protein>
<proteinExistence type="inferred from homology"/>
<dbReference type="SUPFAM" id="SSF53067">
    <property type="entry name" value="Actin-like ATPase domain"/>
    <property type="match status" value="2"/>
</dbReference>
<organism evidence="2 3">
    <name type="scientific">Ambrosia artemisiifolia</name>
    <name type="common">Common ragweed</name>
    <dbReference type="NCBI Taxonomy" id="4212"/>
    <lineage>
        <taxon>Eukaryota</taxon>
        <taxon>Viridiplantae</taxon>
        <taxon>Streptophyta</taxon>
        <taxon>Embryophyta</taxon>
        <taxon>Tracheophyta</taxon>
        <taxon>Spermatophyta</taxon>
        <taxon>Magnoliopsida</taxon>
        <taxon>eudicotyledons</taxon>
        <taxon>Gunneridae</taxon>
        <taxon>Pentapetalae</taxon>
        <taxon>asterids</taxon>
        <taxon>campanulids</taxon>
        <taxon>Asterales</taxon>
        <taxon>Asteraceae</taxon>
        <taxon>Asteroideae</taxon>
        <taxon>Heliantheae alliance</taxon>
        <taxon>Heliantheae</taxon>
        <taxon>Ambrosia</taxon>
    </lineage>
</organism>
<accession>A0AAD5C1P0</accession>
<dbReference type="Proteomes" id="UP001206925">
    <property type="component" value="Unassembled WGS sequence"/>
</dbReference>
<reference evidence="2" key="1">
    <citation type="submission" date="2022-06" db="EMBL/GenBank/DDBJ databases">
        <title>Uncovering the hologenomic basis of an extraordinary plant invasion.</title>
        <authorList>
            <person name="Bieker V.C."/>
            <person name="Martin M.D."/>
            <person name="Gilbert T."/>
            <person name="Hodgins K."/>
            <person name="Battlay P."/>
            <person name="Petersen B."/>
            <person name="Wilson J."/>
        </authorList>
    </citation>
    <scope>NUCLEOTIDE SEQUENCE</scope>
    <source>
        <strain evidence="2">AA19_3_7</strain>
        <tissue evidence="2">Leaf</tissue>
    </source>
</reference>
<dbReference type="Gene3D" id="3.90.640.10">
    <property type="entry name" value="Actin, Chain A, domain 4"/>
    <property type="match status" value="1"/>
</dbReference>
<evidence type="ECO:0000313" key="2">
    <source>
        <dbReference type="EMBL" id="KAI7733773.1"/>
    </source>
</evidence>
<dbReference type="AlphaFoldDB" id="A0AAD5C1P0"/>
<gene>
    <name evidence="2" type="ORF">M8C21_021691</name>
</gene>
<keyword evidence="3" id="KW-1185">Reference proteome</keyword>
<dbReference type="SMART" id="SM00268">
    <property type="entry name" value="ACTIN"/>
    <property type="match status" value="1"/>
</dbReference>
<dbReference type="PANTHER" id="PTHR11937">
    <property type="entry name" value="ACTIN"/>
    <property type="match status" value="1"/>
</dbReference>
<comment type="similarity">
    <text evidence="1">Belongs to the actin family.</text>
</comment>
<evidence type="ECO:0000313" key="3">
    <source>
        <dbReference type="Proteomes" id="UP001206925"/>
    </source>
</evidence>
<dbReference type="Gene3D" id="3.30.420.40">
    <property type="match status" value="1"/>
</dbReference>
<dbReference type="Gene3D" id="2.30.36.70">
    <property type="entry name" value="Actin, Chain A, domain 2"/>
    <property type="match status" value="1"/>
</dbReference>
<dbReference type="Pfam" id="PF00022">
    <property type="entry name" value="Actin"/>
    <property type="match status" value="2"/>
</dbReference>
<dbReference type="InterPro" id="IPR004000">
    <property type="entry name" value="Actin"/>
</dbReference>